<dbReference type="Pfam" id="PF13453">
    <property type="entry name" value="Zn_ribbon_TFIIB"/>
    <property type="match status" value="1"/>
</dbReference>
<accession>A0A9X3NFG6</accession>
<keyword evidence="4" id="KW-1185">Reference proteome</keyword>
<feature type="region of interest" description="Disordered" evidence="1">
    <location>
        <begin position="88"/>
        <end position="110"/>
    </location>
</feature>
<dbReference type="EMBL" id="JAPDDP010000103">
    <property type="protein sequence ID" value="MDA0185204.1"/>
    <property type="molecule type" value="Genomic_DNA"/>
</dbReference>
<evidence type="ECO:0000259" key="2">
    <source>
        <dbReference type="Pfam" id="PF13453"/>
    </source>
</evidence>
<evidence type="ECO:0000313" key="4">
    <source>
        <dbReference type="Proteomes" id="UP001147653"/>
    </source>
</evidence>
<protein>
    <submittedName>
        <fullName evidence="3">Zf-TFIIB domain-containing protein</fullName>
    </submittedName>
</protein>
<comment type="caution">
    <text evidence="3">The sequence shown here is derived from an EMBL/GenBank/DDBJ whole genome shotgun (WGS) entry which is preliminary data.</text>
</comment>
<reference evidence="3" key="1">
    <citation type="submission" date="2022-10" db="EMBL/GenBank/DDBJ databases">
        <title>The WGS of Solirubrobacter phytolaccae KCTC 29190.</title>
        <authorList>
            <person name="Jiang Z."/>
        </authorList>
    </citation>
    <scope>NUCLEOTIDE SEQUENCE</scope>
    <source>
        <strain evidence="3">KCTC 29190</strain>
    </source>
</reference>
<evidence type="ECO:0000256" key="1">
    <source>
        <dbReference type="SAM" id="MobiDB-lite"/>
    </source>
</evidence>
<proteinExistence type="predicted"/>
<feature type="domain" description="Transcription factor zinc-finger" evidence="2">
    <location>
        <begin position="7"/>
        <end position="46"/>
    </location>
</feature>
<name>A0A9X3NFG6_9ACTN</name>
<dbReference type="AlphaFoldDB" id="A0A9X3NFG6"/>
<feature type="compositionally biased region" description="Basic residues" evidence="1">
    <location>
        <begin position="92"/>
        <end position="102"/>
    </location>
</feature>
<evidence type="ECO:0000313" key="3">
    <source>
        <dbReference type="EMBL" id="MDA0185204.1"/>
    </source>
</evidence>
<dbReference type="InterPro" id="IPR027392">
    <property type="entry name" value="TF_Znf"/>
</dbReference>
<gene>
    <name evidence="3" type="ORF">OJ997_33175</name>
</gene>
<sequence length="110" mass="12502">MPAQGPCPACGGQLVQVERSGVRIDACRQCRGVFLDRGELDQILERERSYVESSHHDDEEFLREVSGKPQKQKGYGLDAQTATKLFKDYQSHKSHKSKHRKKSILDELFG</sequence>
<feature type="region of interest" description="Disordered" evidence="1">
    <location>
        <begin position="55"/>
        <end position="75"/>
    </location>
</feature>
<feature type="compositionally biased region" description="Basic and acidic residues" evidence="1">
    <location>
        <begin position="55"/>
        <end position="66"/>
    </location>
</feature>
<organism evidence="3 4">
    <name type="scientific">Solirubrobacter phytolaccae</name>
    <dbReference type="NCBI Taxonomy" id="1404360"/>
    <lineage>
        <taxon>Bacteria</taxon>
        <taxon>Bacillati</taxon>
        <taxon>Actinomycetota</taxon>
        <taxon>Thermoleophilia</taxon>
        <taxon>Solirubrobacterales</taxon>
        <taxon>Solirubrobacteraceae</taxon>
        <taxon>Solirubrobacter</taxon>
    </lineage>
</organism>
<dbReference type="Proteomes" id="UP001147653">
    <property type="component" value="Unassembled WGS sequence"/>
</dbReference>